<dbReference type="Proteomes" id="UP000255008">
    <property type="component" value="Unassembled WGS sequence"/>
</dbReference>
<evidence type="ECO:0000313" key="2">
    <source>
        <dbReference type="EMBL" id="CAJ0683134.1"/>
    </source>
</evidence>
<reference evidence="3 4" key="1">
    <citation type="submission" date="2018-06" db="EMBL/GenBank/DDBJ databases">
        <authorList>
            <consortium name="Pathogen Informatics"/>
            <person name="Doyle S."/>
        </authorList>
    </citation>
    <scope>NUCLEOTIDE SEQUENCE [LARGE SCALE GENOMIC DNA]</scope>
    <source>
        <strain evidence="3 4">NCTC10894</strain>
    </source>
</reference>
<dbReference type="Pfam" id="PF11604">
    <property type="entry name" value="CusF_Ec"/>
    <property type="match status" value="1"/>
</dbReference>
<evidence type="ECO:0000256" key="1">
    <source>
        <dbReference type="SAM" id="SignalP"/>
    </source>
</evidence>
<sequence>MNYVSAVVFALTLASTPAAFAATPMEGMDMKPAGQTKQAPKPVAAEVRKIYLDTGKVTLKHGAIDNLGMGAMTMTFAVKDKASLQHFKEGQAVWAVFDMVDGQPTVVDLRSK</sequence>
<reference evidence="2" key="2">
    <citation type="submission" date="2023-07" db="EMBL/GenBank/DDBJ databases">
        <authorList>
            <person name="Peeters C."/>
        </authorList>
    </citation>
    <scope>NUCLEOTIDE SEQUENCE</scope>
    <source>
        <strain evidence="2">R-77591</strain>
    </source>
</reference>
<name>A0A160BYN0_9RALS</name>
<dbReference type="AlphaFoldDB" id="A0A160BYN0"/>
<organism evidence="2 5">
    <name type="scientific">Ralstonia mannitolilytica</name>
    <dbReference type="NCBI Taxonomy" id="105219"/>
    <lineage>
        <taxon>Bacteria</taxon>
        <taxon>Pseudomonadati</taxon>
        <taxon>Pseudomonadota</taxon>
        <taxon>Betaproteobacteria</taxon>
        <taxon>Burkholderiales</taxon>
        <taxon>Burkholderiaceae</taxon>
        <taxon>Ralstonia</taxon>
    </lineage>
</organism>
<dbReference type="Gene3D" id="2.40.50.320">
    <property type="entry name" value="Copper binding periplasmic protein CusF"/>
    <property type="match status" value="1"/>
</dbReference>
<dbReference type="EMBL" id="UGVE01000002">
    <property type="protein sequence ID" value="SUE35662.1"/>
    <property type="molecule type" value="Genomic_DNA"/>
</dbReference>
<dbReference type="RefSeq" id="WP_004635229.1">
    <property type="nucleotide sequence ID" value="NZ_BAAAEC010000027.1"/>
</dbReference>
<evidence type="ECO:0000313" key="4">
    <source>
        <dbReference type="Proteomes" id="UP000255008"/>
    </source>
</evidence>
<dbReference type="GeneID" id="61391083"/>
<dbReference type="InterPro" id="IPR021647">
    <property type="entry name" value="CusF_Ec"/>
</dbReference>
<evidence type="ECO:0000313" key="3">
    <source>
        <dbReference type="EMBL" id="SUE35662.1"/>
    </source>
</evidence>
<proteinExistence type="predicted"/>
<dbReference type="OrthoDB" id="9180744at2"/>
<dbReference type="Proteomes" id="UP001190002">
    <property type="component" value="Unassembled WGS sequence"/>
</dbReference>
<dbReference type="EMBL" id="CATVXE010000008">
    <property type="protein sequence ID" value="CAJ0683134.1"/>
    <property type="molecule type" value="Genomic_DNA"/>
</dbReference>
<feature type="signal peptide" evidence="1">
    <location>
        <begin position="1"/>
        <end position="21"/>
    </location>
</feature>
<feature type="chain" id="PRO_5007812718" evidence="1">
    <location>
        <begin position="22"/>
        <end position="112"/>
    </location>
</feature>
<evidence type="ECO:0000313" key="5">
    <source>
        <dbReference type="Proteomes" id="UP001190002"/>
    </source>
</evidence>
<comment type="caution">
    <text evidence="2">The sequence shown here is derived from an EMBL/GenBank/DDBJ whole genome shotgun (WGS) entry which is preliminary data.</text>
</comment>
<accession>A0A160BYN0</accession>
<protein>
    <submittedName>
        <fullName evidence="3">Periplasmic copper-binding protein</fullName>
    </submittedName>
</protein>
<keyword evidence="1" id="KW-0732">Signal</keyword>
<dbReference type="InterPro" id="IPR042230">
    <property type="entry name" value="CusF_sf"/>
</dbReference>
<gene>
    <name evidence="3" type="ORF">NCTC10894_03677</name>
    <name evidence="2" type="ORF">R77591_02193</name>
</gene>